<dbReference type="PANTHER" id="PTHR43591">
    <property type="entry name" value="METHYLTRANSFERASE"/>
    <property type="match status" value="1"/>
</dbReference>
<dbReference type="EMBL" id="WWBZ02000022">
    <property type="protein sequence ID" value="KAF4307871.1"/>
    <property type="molecule type" value="Genomic_DNA"/>
</dbReference>
<dbReference type="Proteomes" id="UP000572817">
    <property type="component" value="Unassembled WGS sequence"/>
</dbReference>
<dbReference type="SUPFAM" id="SSF53335">
    <property type="entry name" value="S-adenosyl-L-methionine-dependent methyltransferases"/>
    <property type="match status" value="1"/>
</dbReference>
<sequence>MAVLATASTVAVDPEYLDDTDSTRGSVDDELSSFTASLTSSVTNYPVQHGRRYHAYKDGTYILPNDEREQDRLDMAHAMETKLIGDKLFLAPLAEDFAGKVLDAGCGTGIWSICMGDLFPDAAIRGVDLSPIQPSWVPPNVKFDVDDIEGEWAYGETFDYIFMRYLMSSIRDWPKLVGSAYESLNPGGWVEFQDFDATVYSEDGSFRPEHEFQKWISTFIDAAIASGRDPSPGKSLEKWVKEAGFLNVHHEVFKLPIGGWARDKNKKDAGLLNLIQVLDGLEGFTMRLFTDFLKWDEKEVQVFVAKARENLKDKKIHALYDYHVIWAQKPEAA</sequence>
<comment type="caution">
    <text evidence="1">The sequence shown here is derived from an EMBL/GenBank/DDBJ whole genome shotgun (WGS) entry which is preliminary data.</text>
</comment>
<keyword evidence="2" id="KW-1185">Reference proteome</keyword>
<organism evidence="1 2">
    <name type="scientific">Botryosphaeria dothidea</name>
    <dbReference type="NCBI Taxonomy" id="55169"/>
    <lineage>
        <taxon>Eukaryota</taxon>
        <taxon>Fungi</taxon>
        <taxon>Dikarya</taxon>
        <taxon>Ascomycota</taxon>
        <taxon>Pezizomycotina</taxon>
        <taxon>Dothideomycetes</taxon>
        <taxon>Dothideomycetes incertae sedis</taxon>
        <taxon>Botryosphaeriales</taxon>
        <taxon>Botryosphaeriaceae</taxon>
        <taxon>Botryosphaeria</taxon>
    </lineage>
</organism>
<protein>
    <submittedName>
        <fullName evidence="1">Methyltransferase type 12</fullName>
    </submittedName>
</protein>
<keyword evidence="1" id="KW-0808">Transferase</keyword>
<name>A0A8H4N6N0_9PEZI</name>
<dbReference type="AlphaFoldDB" id="A0A8H4N6N0"/>
<dbReference type="InterPro" id="IPR029063">
    <property type="entry name" value="SAM-dependent_MTases_sf"/>
</dbReference>
<dbReference type="GO" id="GO:0032259">
    <property type="term" value="P:methylation"/>
    <property type="evidence" value="ECO:0007669"/>
    <property type="project" value="UniProtKB-KW"/>
</dbReference>
<dbReference type="PANTHER" id="PTHR43591:SF10">
    <property type="entry name" value="ABC TRANSMEMBRANE TYPE-1 DOMAIN-CONTAINING PROTEIN-RELATED"/>
    <property type="match status" value="1"/>
</dbReference>
<dbReference type="CDD" id="cd02440">
    <property type="entry name" value="AdoMet_MTases"/>
    <property type="match status" value="1"/>
</dbReference>
<evidence type="ECO:0000313" key="1">
    <source>
        <dbReference type="EMBL" id="KAF4307871.1"/>
    </source>
</evidence>
<dbReference type="GO" id="GO:0008168">
    <property type="term" value="F:methyltransferase activity"/>
    <property type="evidence" value="ECO:0007669"/>
    <property type="project" value="UniProtKB-KW"/>
</dbReference>
<gene>
    <name evidence="1" type="ORF">GTA08_BOTSDO04832</name>
</gene>
<dbReference type="Pfam" id="PF13489">
    <property type="entry name" value="Methyltransf_23"/>
    <property type="match status" value="1"/>
</dbReference>
<keyword evidence="1" id="KW-0489">Methyltransferase</keyword>
<proteinExistence type="predicted"/>
<evidence type="ECO:0000313" key="2">
    <source>
        <dbReference type="Proteomes" id="UP000572817"/>
    </source>
</evidence>
<dbReference type="OrthoDB" id="2013972at2759"/>
<accession>A0A8H4N6N0</accession>
<reference evidence="1" key="1">
    <citation type="submission" date="2020-04" db="EMBL/GenBank/DDBJ databases">
        <title>Genome Assembly and Annotation of Botryosphaeria dothidea sdau 11-99, a Latent Pathogen of Apple Fruit Ring Rot in China.</title>
        <authorList>
            <person name="Yu C."/>
            <person name="Diao Y."/>
            <person name="Lu Q."/>
            <person name="Zhao J."/>
            <person name="Cui S."/>
            <person name="Peng C."/>
            <person name="He B."/>
            <person name="Liu H."/>
        </authorList>
    </citation>
    <scope>NUCLEOTIDE SEQUENCE [LARGE SCALE GENOMIC DNA]</scope>
    <source>
        <strain evidence="1">Sdau11-99</strain>
    </source>
</reference>
<dbReference type="Gene3D" id="3.40.50.150">
    <property type="entry name" value="Vaccinia Virus protein VP39"/>
    <property type="match status" value="1"/>
</dbReference>